<name>A0AAV4MSM3_CAEEX</name>
<dbReference type="AlphaFoldDB" id="A0AAV4MSM3"/>
<sequence length="94" mass="10872">MMSRPRHLIFLDVGMYDSKCWEQTEDLSPVHSYREEKMALAEEFFHEYNVSSKRNSSGISNRWTNNPRSPSPANGLFGAISFLLYISCRHTAAR</sequence>
<accession>A0AAV4MSM3</accession>
<dbReference type="Proteomes" id="UP001054945">
    <property type="component" value="Unassembled WGS sequence"/>
</dbReference>
<protein>
    <submittedName>
        <fullName evidence="1">Uncharacterized protein</fullName>
    </submittedName>
</protein>
<organism evidence="1 2">
    <name type="scientific">Caerostris extrusa</name>
    <name type="common">Bark spider</name>
    <name type="synonym">Caerostris bankana</name>
    <dbReference type="NCBI Taxonomy" id="172846"/>
    <lineage>
        <taxon>Eukaryota</taxon>
        <taxon>Metazoa</taxon>
        <taxon>Ecdysozoa</taxon>
        <taxon>Arthropoda</taxon>
        <taxon>Chelicerata</taxon>
        <taxon>Arachnida</taxon>
        <taxon>Araneae</taxon>
        <taxon>Araneomorphae</taxon>
        <taxon>Entelegynae</taxon>
        <taxon>Araneoidea</taxon>
        <taxon>Araneidae</taxon>
        <taxon>Caerostris</taxon>
    </lineage>
</organism>
<keyword evidence="2" id="KW-1185">Reference proteome</keyword>
<dbReference type="EMBL" id="BPLR01020165">
    <property type="protein sequence ID" value="GIX75385.1"/>
    <property type="molecule type" value="Genomic_DNA"/>
</dbReference>
<evidence type="ECO:0000313" key="2">
    <source>
        <dbReference type="Proteomes" id="UP001054945"/>
    </source>
</evidence>
<gene>
    <name evidence="1" type="ORF">CEXT_396111</name>
</gene>
<proteinExistence type="predicted"/>
<reference evidence="1 2" key="1">
    <citation type="submission" date="2021-06" db="EMBL/GenBank/DDBJ databases">
        <title>Caerostris extrusa draft genome.</title>
        <authorList>
            <person name="Kono N."/>
            <person name="Arakawa K."/>
        </authorList>
    </citation>
    <scope>NUCLEOTIDE SEQUENCE [LARGE SCALE GENOMIC DNA]</scope>
</reference>
<comment type="caution">
    <text evidence="1">The sequence shown here is derived from an EMBL/GenBank/DDBJ whole genome shotgun (WGS) entry which is preliminary data.</text>
</comment>
<evidence type="ECO:0000313" key="1">
    <source>
        <dbReference type="EMBL" id="GIX75385.1"/>
    </source>
</evidence>